<evidence type="ECO:0000313" key="1">
    <source>
        <dbReference type="EMBL" id="KJE27539.1"/>
    </source>
</evidence>
<accession>A0A0D8BU61</accession>
<gene>
    <name evidence="1" type="ORF">LG52_2885</name>
</gene>
<protein>
    <submittedName>
        <fullName evidence="1">Uncharacterized protein</fullName>
    </submittedName>
</protein>
<evidence type="ECO:0000313" key="2">
    <source>
        <dbReference type="Proteomes" id="UP000032522"/>
    </source>
</evidence>
<dbReference type="PATRIC" id="fig|1462.6.peg.3181"/>
<dbReference type="Proteomes" id="UP000032522">
    <property type="component" value="Unassembled WGS sequence"/>
</dbReference>
<dbReference type="EMBL" id="JYBP01000003">
    <property type="protein sequence ID" value="KJE27539.1"/>
    <property type="molecule type" value="Genomic_DNA"/>
</dbReference>
<reference evidence="1 2" key="1">
    <citation type="submission" date="2015-01" db="EMBL/GenBank/DDBJ databases">
        <authorList>
            <person name="Filippidou S."/>
            <person name="Jeanneret N."/>
            <person name="Russel-Delif L."/>
            <person name="Junier T."/>
            <person name="Wunderlin T."/>
            <person name="Molina V."/>
            <person name="Johnson S.L."/>
            <person name="Davenport K.W."/>
            <person name="Chain P.S."/>
            <person name="Dorador C."/>
            <person name="Junier P."/>
        </authorList>
    </citation>
    <scope>NUCLEOTIDE SEQUENCE [LARGE SCALE GENOMIC DNA]</scope>
    <source>
        <strain evidence="1 2">Et7/4</strain>
    </source>
</reference>
<dbReference type="OrthoDB" id="2967168at2"/>
<dbReference type="AlphaFoldDB" id="A0A0D8BU61"/>
<comment type="caution">
    <text evidence="1">The sequence shown here is derived from an EMBL/GenBank/DDBJ whole genome shotgun (WGS) entry which is preliminary data.</text>
</comment>
<name>A0A0D8BU61_GEOKU</name>
<organism evidence="1 2">
    <name type="scientific">Geobacillus kaustophilus</name>
    <dbReference type="NCBI Taxonomy" id="1462"/>
    <lineage>
        <taxon>Bacteria</taxon>
        <taxon>Bacillati</taxon>
        <taxon>Bacillota</taxon>
        <taxon>Bacilli</taxon>
        <taxon>Bacillales</taxon>
        <taxon>Anoxybacillaceae</taxon>
        <taxon>Geobacillus</taxon>
        <taxon>Geobacillus thermoleovorans group</taxon>
    </lineage>
</organism>
<dbReference type="RefSeq" id="WP_044732427.1">
    <property type="nucleotide sequence ID" value="NZ_JYBP01000003.1"/>
</dbReference>
<sequence>MKEKLKMVTTLLAFISFIVVGGVSAASYVTYAGVLPRFQGDTELASANKATNSKSKVENSVVGAEYKANMWIQQGSTKVSPTAKDVTDNDTRYFTVDQSAVGKKVSLVAENASFTYVTVDIAGKFYPDN</sequence>
<proteinExistence type="predicted"/>